<dbReference type="RefSeq" id="WP_376833648.1">
    <property type="nucleotide sequence ID" value="NZ_JBHLSW010000003.1"/>
</dbReference>
<evidence type="ECO:0008006" key="4">
    <source>
        <dbReference type="Google" id="ProtNLM"/>
    </source>
</evidence>
<sequence length="141" mass="14499">MKRRDLIAAAAVTAVASPAFAGGPGGGEGAGGGQMNLASTGLPVIVDGRIRNYVFVSVRLSLAAGADLAALRLKEPYFRDALVKAAHRTPFTVAGDATRLDAAAIVRELTRQAATIAGRGRIASIEVTSQTPRRRSGMGGR</sequence>
<reference evidence="2 3" key="1">
    <citation type="submission" date="2024-09" db="EMBL/GenBank/DDBJ databases">
        <authorList>
            <person name="Sun Q."/>
            <person name="Mori K."/>
        </authorList>
    </citation>
    <scope>NUCLEOTIDE SEQUENCE [LARGE SCALE GENOMIC DNA]</scope>
    <source>
        <strain evidence="2 3">NCAIM B.02621</strain>
    </source>
</reference>
<keyword evidence="3" id="KW-1185">Reference proteome</keyword>
<feature type="chain" id="PRO_5046084054" description="Tat pathway signal sequence domain protein" evidence="1">
    <location>
        <begin position="22"/>
        <end position="141"/>
    </location>
</feature>
<feature type="signal peptide" evidence="1">
    <location>
        <begin position="1"/>
        <end position="21"/>
    </location>
</feature>
<proteinExistence type="predicted"/>
<evidence type="ECO:0000256" key="1">
    <source>
        <dbReference type="SAM" id="SignalP"/>
    </source>
</evidence>
<evidence type="ECO:0000313" key="3">
    <source>
        <dbReference type="Proteomes" id="UP001589906"/>
    </source>
</evidence>
<name>A0ABV6R0N1_9CAUL</name>
<keyword evidence="1" id="KW-0732">Signal</keyword>
<dbReference type="EMBL" id="JBHLSW010000003">
    <property type="protein sequence ID" value="MFC0632572.1"/>
    <property type="molecule type" value="Genomic_DNA"/>
</dbReference>
<organism evidence="2 3">
    <name type="scientific">Brevundimonas balnearis</name>
    <dbReference type="NCBI Taxonomy" id="1572858"/>
    <lineage>
        <taxon>Bacteria</taxon>
        <taxon>Pseudomonadati</taxon>
        <taxon>Pseudomonadota</taxon>
        <taxon>Alphaproteobacteria</taxon>
        <taxon>Caulobacterales</taxon>
        <taxon>Caulobacteraceae</taxon>
        <taxon>Brevundimonas</taxon>
    </lineage>
</organism>
<evidence type="ECO:0000313" key="2">
    <source>
        <dbReference type="EMBL" id="MFC0632572.1"/>
    </source>
</evidence>
<protein>
    <recommendedName>
        <fullName evidence="4">Tat pathway signal sequence domain protein</fullName>
    </recommendedName>
</protein>
<gene>
    <name evidence="2" type="ORF">ACFFGE_01580</name>
</gene>
<comment type="caution">
    <text evidence="2">The sequence shown here is derived from an EMBL/GenBank/DDBJ whole genome shotgun (WGS) entry which is preliminary data.</text>
</comment>
<accession>A0ABV6R0N1</accession>
<dbReference type="Proteomes" id="UP001589906">
    <property type="component" value="Unassembled WGS sequence"/>
</dbReference>